<protein>
    <submittedName>
        <fullName evidence="2">Antibiotic biosynthesis monooxygenase family protein</fullName>
        <ecNumber evidence="2">1.14.-.-</ecNumber>
    </submittedName>
</protein>
<reference evidence="3" key="1">
    <citation type="journal article" date="2019" name="Int. J. Syst. Evol. Microbiol.">
        <title>The Global Catalogue of Microorganisms (GCM) 10K type strain sequencing project: providing services to taxonomists for standard genome sequencing and annotation.</title>
        <authorList>
            <consortium name="The Broad Institute Genomics Platform"/>
            <consortium name="The Broad Institute Genome Sequencing Center for Infectious Disease"/>
            <person name="Wu L."/>
            <person name="Ma J."/>
        </authorList>
    </citation>
    <scope>NUCLEOTIDE SEQUENCE [LARGE SCALE GENOMIC DNA]</scope>
    <source>
        <strain evidence="3">KCTC 52298</strain>
    </source>
</reference>
<gene>
    <name evidence="2" type="ORF">ACFSQW_13775</name>
</gene>
<evidence type="ECO:0000259" key="1">
    <source>
        <dbReference type="PROSITE" id="PS51725"/>
    </source>
</evidence>
<name>A0ABW5L623_9SPHI</name>
<dbReference type="GO" id="GO:0004497">
    <property type="term" value="F:monooxygenase activity"/>
    <property type="evidence" value="ECO:0007669"/>
    <property type="project" value="UniProtKB-KW"/>
</dbReference>
<keyword evidence="3" id="KW-1185">Reference proteome</keyword>
<dbReference type="SUPFAM" id="SSF54909">
    <property type="entry name" value="Dimeric alpha+beta barrel"/>
    <property type="match status" value="1"/>
</dbReference>
<dbReference type="EC" id="1.14.-.-" evidence="2"/>
<dbReference type="Proteomes" id="UP001597440">
    <property type="component" value="Unassembled WGS sequence"/>
</dbReference>
<dbReference type="Gene3D" id="3.30.70.100">
    <property type="match status" value="1"/>
</dbReference>
<dbReference type="RefSeq" id="WP_210353794.1">
    <property type="nucleotide sequence ID" value="NZ_JAEQMU010000001.1"/>
</dbReference>
<sequence>MILEVAVLNVKSGRTQDFEKDFQIATQYISSIEGYLKHSLQKCIEFENQYLLLVEWTSVEAHEVGFRQSPQYQQWKALLHDYYNPFPQVLHYESI</sequence>
<evidence type="ECO:0000313" key="2">
    <source>
        <dbReference type="EMBL" id="MFD2555470.1"/>
    </source>
</evidence>
<dbReference type="Pfam" id="PF03992">
    <property type="entry name" value="ABM"/>
    <property type="match status" value="1"/>
</dbReference>
<dbReference type="InterPro" id="IPR007138">
    <property type="entry name" value="ABM_dom"/>
</dbReference>
<dbReference type="EMBL" id="JBHULD010000014">
    <property type="protein sequence ID" value="MFD2555470.1"/>
    <property type="molecule type" value="Genomic_DNA"/>
</dbReference>
<evidence type="ECO:0000313" key="3">
    <source>
        <dbReference type="Proteomes" id="UP001597440"/>
    </source>
</evidence>
<dbReference type="InterPro" id="IPR011008">
    <property type="entry name" value="Dimeric_a/b-barrel"/>
</dbReference>
<feature type="domain" description="ABM" evidence="1">
    <location>
        <begin position="2"/>
        <end position="95"/>
    </location>
</feature>
<organism evidence="2 3">
    <name type="scientific">Sphingobacterium tabacisoli</name>
    <dbReference type="NCBI Taxonomy" id="2044855"/>
    <lineage>
        <taxon>Bacteria</taxon>
        <taxon>Pseudomonadati</taxon>
        <taxon>Bacteroidota</taxon>
        <taxon>Sphingobacteriia</taxon>
        <taxon>Sphingobacteriales</taxon>
        <taxon>Sphingobacteriaceae</taxon>
        <taxon>Sphingobacterium</taxon>
    </lineage>
</organism>
<keyword evidence="2" id="KW-0503">Monooxygenase</keyword>
<accession>A0ABW5L623</accession>
<comment type="caution">
    <text evidence="2">The sequence shown here is derived from an EMBL/GenBank/DDBJ whole genome shotgun (WGS) entry which is preliminary data.</text>
</comment>
<dbReference type="PROSITE" id="PS51725">
    <property type="entry name" value="ABM"/>
    <property type="match status" value="1"/>
</dbReference>
<proteinExistence type="predicted"/>
<keyword evidence="2" id="KW-0560">Oxidoreductase</keyword>